<dbReference type="Proteomes" id="UP000199459">
    <property type="component" value="Unassembled WGS sequence"/>
</dbReference>
<organism evidence="2 3">
    <name type="scientific">Nitrosomonas marina</name>
    <dbReference type="NCBI Taxonomy" id="917"/>
    <lineage>
        <taxon>Bacteria</taxon>
        <taxon>Pseudomonadati</taxon>
        <taxon>Pseudomonadota</taxon>
        <taxon>Betaproteobacteria</taxon>
        <taxon>Nitrosomonadales</taxon>
        <taxon>Nitrosomonadaceae</taxon>
        <taxon>Nitrosomonas</taxon>
    </lineage>
</organism>
<sequence>MRWPNLYQGDEFMNDSNKKIDIPDHCIVASDAAANKAVKEVFAKLGVDVDKPDSVKEFVEDLRFGGRMRKYADRGMTVVVTVIAGALVLAVWEGIVMKIKQMM</sequence>
<dbReference type="AlphaFoldDB" id="A0A1H8IWC0"/>
<feature type="transmembrane region" description="Helical" evidence="1">
    <location>
        <begin position="76"/>
        <end position="96"/>
    </location>
</feature>
<evidence type="ECO:0000256" key="1">
    <source>
        <dbReference type="SAM" id="Phobius"/>
    </source>
</evidence>
<name>A0A1H8IWC0_9PROT</name>
<reference evidence="2 3" key="1">
    <citation type="submission" date="2016-10" db="EMBL/GenBank/DDBJ databases">
        <authorList>
            <person name="de Groot N.N."/>
        </authorList>
    </citation>
    <scope>NUCLEOTIDE SEQUENCE [LARGE SCALE GENOMIC DNA]</scope>
    <source>
        <strain evidence="2 3">Nm22</strain>
    </source>
</reference>
<keyword evidence="1" id="KW-0472">Membrane</keyword>
<keyword evidence="1" id="KW-0812">Transmembrane</keyword>
<dbReference type="EMBL" id="FOCP01000043">
    <property type="protein sequence ID" value="SEN72884.1"/>
    <property type="molecule type" value="Genomic_DNA"/>
</dbReference>
<evidence type="ECO:0000313" key="3">
    <source>
        <dbReference type="Proteomes" id="UP000199459"/>
    </source>
</evidence>
<gene>
    <name evidence="2" type="ORF">SAMN05216325_1437</name>
</gene>
<proteinExistence type="predicted"/>
<evidence type="ECO:0000313" key="2">
    <source>
        <dbReference type="EMBL" id="SEN72884.1"/>
    </source>
</evidence>
<accession>A0A1H8IWC0</accession>
<protein>
    <submittedName>
        <fullName evidence="2">Uncharacterized protein</fullName>
    </submittedName>
</protein>
<keyword evidence="1" id="KW-1133">Transmembrane helix</keyword>